<keyword evidence="4" id="KW-0410">Iron transport</keyword>
<evidence type="ECO:0000256" key="8">
    <source>
        <dbReference type="ARBA" id="ARBA00023065"/>
    </source>
</evidence>
<feature type="domain" description="TonB-dependent receptor plug" evidence="16">
    <location>
        <begin position="49"/>
        <end position="160"/>
    </location>
</feature>
<accession>A0A127M8N7</accession>
<dbReference type="PROSITE" id="PS52016">
    <property type="entry name" value="TONB_DEPENDENT_REC_3"/>
    <property type="match status" value="1"/>
</dbReference>
<dbReference type="Pfam" id="PF00593">
    <property type="entry name" value="TonB_dep_Rec_b-barrel"/>
    <property type="match status" value="1"/>
</dbReference>
<evidence type="ECO:0000256" key="11">
    <source>
        <dbReference type="ARBA" id="ARBA00023237"/>
    </source>
</evidence>
<keyword evidence="3 12" id="KW-1134">Transmembrane beta strand</keyword>
<keyword evidence="6" id="KW-0732">Signal</keyword>
<evidence type="ECO:0000256" key="9">
    <source>
        <dbReference type="ARBA" id="ARBA00023077"/>
    </source>
</evidence>
<keyword evidence="10 12" id="KW-0472">Membrane</keyword>
<evidence type="ECO:0000256" key="14">
    <source>
        <dbReference type="RuleBase" id="RU003357"/>
    </source>
</evidence>
<comment type="subcellular location">
    <subcellularLocation>
        <location evidence="1 12">Cell outer membrane</location>
        <topology evidence="1 12">Multi-pass membrane protein</topology>
    </subcellularLocation>
</comment>
<protein>
    <recommendedName>
        <fullName evidence="19">TonB-dependent receptor</fullName>
    </recommendedName>
</protein>
<evidence type="ECO:0000259" key="16">
    <source>
        <dbReference type="Pfam" id="PF07715"/>
    </source>
</evidence>
<keyword evidence="7" id="KW-0408">Iron</keyword>
<sequence>MINKRRSGHALIGVSVVMGLAAGVPLSHAESTRTIEEVLVTARKQSETLQDVPFSVAAMTEGKLQQSGATDLESMANNVAGISIQNLGPGQSQVAIRGISAGQIVRDQPGVKEQVGVYMDESVISMSLFTPDLDFYDMNRVEVLRGPQGTLFGSGSLSGTIRYITQQPNFDGVSGSIQGDAETISHGSDGGSVKAHLNVPLSDKVALRMVRYYQEFGGFIDALQPDGSVNEDVNEGVREGGRLAVLFQPNDALSITPKVVFQKIDMDGFNREDDYHLLANPYTTTRPAITLGDYEQYTQLEESFEDDFALFDLTVNYDFNDQLSLTSVSSYTNRDVLVVRDATALNSSITGGSYGEAPSVYLLDAPLYDRTSAEVLTQELRLSGFDGPMQWVAGIFYSEVERHYNQSLFVDGFEASNPQHPDLSGSTAGQRASKDELYYSDIPYQLDQYAIFGEVSYDLTDKTMLVVGARYFDYEETRVLSFDGIYTAAIIDDRSVVSSNGVSPRVIVRHALNDDVMLNAQVSQGFRLGGNNDPLNVPLCSTTNNDVQIYGNNPDFDDETVTNYEVGAKTNFMDGAGTFNVSAFHAQIKDLQVTVDAGSCSSRLIYNADEAHSSGVEMELFMRPLSNLEFGLSASFVEAELDSDVESEGSVLAVVGGQDGDDLPTAPGFELAASVTYYFPVFNSWEGFANATYQNVGERYTKISDQNNNGQGVATLYPNVGGPLTQATYGYDREMDSYEIVNLRLGVRNENWDTALFVRNATNEKAELSIDTERGGNARVGHHVNQPRTIGLSARYSF</sequence>
<evidence type="ECO:0000259" key="15">
    <source>
        <dbReference type="Pfam" id="PF00593"/>
    </source>
</evidence>
<evidence type="ECO:0000256" key="4">
    <source>
        <dbReference type="ARBA" id="ARBA00022496"/>
    </source>
</evidence>
<dbReference type="GO" id="GO:0009279">
    <property type="term" value="C:cell outer membrane"/>
    <property type="evidence" value="ECO:0007669"/>
    <property type="project" value="UniProtKB-SubCell"/>
</dbReference>
<evidence type="ECO:0000313" key="18">
    <source>
        <dbReference type="Proteomes" id="UP000074119"/>
    </source>
</evidence>
<dbReference type="EMBL" id="CP014544">
    <property type="protein sequence ID" value="AMO69611.1"/>
    <property type="molecule type" value="Genomic_DNA"/>
</dbReference>
<evidence type="ECO:0000256" key="2">
    <source>
        <dbReference type="ARBA" id="ARBA00022448"/>
    </source>
</evidence>
<dbReference type="SUPFAM" id="SSF56935">
    <property type="entry name" value="Porins"/>
    <property type="match status" value="1"/>
</dbReference>
<name>A0A127M8N7_9GAMM</name>
<evidence type="ECO:0000256" key="3">
    <source>
        <dbReference type="ARBA" id="ARBA00022452"/>
    </source>
</evidence>
<dbReference type="InterPro" id="IPR012910">
    <property type="entry name" value="Plug_dom"/>
</dbReference>
<dbReference type="Gene3D" id="2.40.170.20">
    <property type="entry name" value="TonB-dependent receptor, beta-barrel domain"/>
    <property type="match status" value="1"/>
</dbReference>
<gene>
    <name evidence="17" type="ORF">AZF00_15485</name>
</gene>
<feature type="domain" description="TonB-dependent receptor-like beta-barrel" evidence="15">
    <location>
        <begin position="267"/>
        <end position="760"/>
    </location>
</feature>
<dbReference type="RefSeq" id="WP_008251903.1">
    <property type="nucleotide sequence ID" value="NZ_CP014544.1"/>
</dbReference>
<evidence type="ECO:0008006" key="19">
    <source>
        <dbReference type="Google" id="ProtNLM"/>
    </source>
</evidence>
<dbReference type="AlphaFoldDB" id="A0A127M8N7"/>
<dbReference type="PROSITE" id="PS01156">
    <property type="entry name" value="TONB_DEPENDENT_REC_2"/>
    <property type="match status" value="1"/>
</dbReference>
<dbReference type="Proteomes" id="UP000074119">
    <property type="component" value="Chromosome"/>
</dbReference>
<proteinExistence type="inferred from homology"/>
<keyword evidence="2 12" id="KW-0813">Transport</keyword>
<reference evidence="17 18" key="1">
    <citation type="submission" date="2015-12" db="EMBL/GenBank/DDBJ databases">
        <authorList>
            <person name="Shamseldin A."/>
            <person name="Moawad H."/>
            <person name="Abd El-Rahim W.M."/>
            <person name="Sadowsky M.J."/>
        </authorList>
    </citation>
    <scope>NUCLEOTIDE SEQUENCE [LARGE SCALE GENOMIC DNA]</scope>
    <source>
        <strain evidence="17 18">SM2</strain>
    </source>
</reference>
<dbReference type="InterPro" id="IPR000531">
    <property type="entry name" value="Beta-barrel_TonB"/>
</dbReference>
<dbReference type="PANTHER" id="PTHR32552:SF81">
    <property type="entry name" value="TONB-DEPENDENT OUTER MEMBRANE RECEPTOR"/>
    <property type="match status" value="1"/>
</dbReference>
<dbReference type="InterPro" id="IPR010917">
    <property type="entry name" value="TonB_rcpt_CS"/>
</dbReference>
<evidence type="ECO:0000256" key="5">
    <source>
        <dbReference type="ARBA" id="ARBA00022692"/>
    </source>
</evidence>
<keyword evidence="8" id="KW-0406">Ion transport</keyword>
<keyword evidence="11 12" id="KW-0998">Cell outer membrane</keyword>
<feature type="short sequence motif" description="TonB C-terminal box" evidence="13">
    <location>
        <begin position="781"/>
        <end position="798"/>
    </location>
</feature>
<dbReference type="KEGG" id="zal:AZF00_15485"/>
<evidence type="ECO:0000256" key="7">
    <source>
        <dbReference type="ARBA" id="ARBA00023004"/>
    </source>
</evidence>
<evidence type="ECO:0000256" key="13">
    <source>
        <dbReference type="PROSITE-ProRule" id="PRU10144"/>
    </source>
</evidence>
<dbReference type="InterPro" id="IPR039426">
    <property type="entry name" value="TonB-dep_rcpt-like"/>
</dbReference>
<dbReference type="Pfam" id="PF07715">
    <property type="entry name" value="Plug"/>
    <property type="match status" value="1"/>
</dbReference>
<evidence type="ECO:0000256" key="1">
    <source>
        <dbReference type="ARBA" id="ARBA00004571"/>
    </source>
</evidence>
<evidence type="ECO:0000313" key="17">
    <source>
        <dbReference type="EMBL" id="AMO69611.1"/>
    </source>
</evidence>
<dbReference type="GO" id="GO:0006826">
    <property type="term" value="P:iron ion transport"/>
    <property type="evidence" value="ECO:0007669"/>
    <property type="project" value="UniProtKB-KW"/>
</dbReference>
<evidence type="ECO:0000256" key="6">
    <source>
        <dbReference type="ARBA" id="ARBA00022729"/>
    </source>
</evidence>
<dbReference type="STRING" id="1470434.AZF00_15485"/>
<comment type="similarity">
    <text evidence="12 14">Belongs to the TonB-dependent receptor family.</text>
</comment>
<evidence type="ECO:0000256" key="12">
    <source>
        <dbReference type="PROSITE-ProRule" id="PRU01360"/>
    </source>
</evidence>
<dbReference type="InterPro" id="IPR036942">
    <property type="entry name" value="Beta-barrel_TonB_sf"/>
</dbReference>
<dbReference type="PANTHER" id="PTHR32552">
    <property type="entry name" value="FERRICHROME IRON RECEPTOR-RELATED"/>
    <property type="match status" value="1"/>
</dbReference>
<organism evidence="17 18">
    <name type="scientific">Zhongshania aliphaticivorans</name>
    <dbReference type="NCBI Taxonomy" id="1470434"/>
    <lineage>
        <taxon>Bacteria</taxon>
        <taxon>Pseudomonadati</taxon>
        <taxon>Pseudomonadota</taxon>
        <taxon>Gammaproteobacteria</taxon>
        <taxon>Cellvibrionales</taxon>
        <taxon>Spongiibacteraceae</taxon>
        <taxon>Zhongshania</taxon>
    </lineage>
</organism>
<keyword evidence="9 14" id="KW-0798">TonB box</keyword>
<keyword evidence="5 12" id="KW-0812">Transmembrane</keyword>
<evidence type="ECO:0000256" key="10">
    <source>
        <dbReference type="ARBA" id="ARBA00023136"/>
    </source>
</evidence>